<proteinExistence type="predicted"/>
<keyword evidence="2" id="KW-1185">Reference proteome</keyword>
<comment type="caution">
    <text evidence="1">The sequence shown here is derived from an EMBL/GenBank/DDBJ whole genome shotgun (WGS) entry which is preliminary data.</text>
</comment>
<gene>
    <name evidence="1" type="ORF">ADICEAN_00352</name>
</gene>
<accession>M7P1G2</accession>
<dbReference type="Pfam" id="PF05762">
    <property type="entry name" value="VWA_CoxE"/>
    <property type="match status" value="1"/>
</dbReference>
<dbReference type="PATRIC" id="fig|1279009.4.peg.353"/>
<name>M7P1G2_9BACT</name>
<reference evidence="1 2" key="1">
    <citation type="journal article" date="2013" name="Genome Announc.">
        <title>Draft Genome Sequence of Cesiribacter andamanensis Strain AMV16T, Isolated from a Soil Sample from a Mud Volcano in the Andaman Islands, India.</title>
        <authorList>
            <person name="Shivaji S."/>
            <person name="Ara S."/>
            <person name="Begum Z."/>
            <person name="Srinivas T.N."/>
            <person name="Singh A."/>
            <person name="Kumar Pinnaka A."/>
        </authorList>
    </citation>
    <scope>NUCLEOTIDE SEQUENCE [LARGE SCALE GENOMIC DNA]</scope>
    <source>
        <strain evidence="1 2">AMV16</strain>
    </source>
</reference>
<sequence>MAAPTEVTTPEMFIGFILQLREAGLPVGTRELLYLQEALARGVVGTSTDDFYYLCRSLFVKQEQALDKFDRAFAAAFADLSTLPFDPLAEIPEDWLAKNKQLEGLPEEEQQPYLQELFRQLQERFQQLLKDQQERHEGGNKWIGTGGRSPFGAWGYNQQGYRLGQTESRHKRAVKVWDQREFADLDDSRQLDTRQFQLALRRLRLLSHSGAPEVFDVEETIRKTCQNAGVLREVYRPQRSNGLRLLLFLDVGGSMDEHVRLCEQLFSAARHEFQQLEHFYFHNCLYEKVWKDSRRRRSEYMSTESLFQRYRSDYRVIVVGDASMSPYELLYKGGSVEHLNEEPGALWLQRLRQHFPHTIWLNPVPQSEWSYTETIGQIKALFEEHMYPLSLKGLEQAVKALR</sequence>
<dbReference type="eggNOG" id="COG3825">
    <property type="taxonomic scope" value="Bacteria"/>
</dbReference>
<dbReference type="PANTHER" id="PTHR39338">
    <property type="entry name" value="BLL5662 PROTEIN-RELATED"/>
    <property type="match status" value="1"/>
</dbReference>
<dbReference type="PANTHER" id="PTHR39338:SF7">
    <property type="entry name" value="BLL6692 PROTEIN"/>
    <property type="match status" value="1"/>
</dbReference>
<dbReference type="STRING" id="1279009.ADICEAN_00352"/>
<dbReference type="AlphaFoldDB" id="M7P1G2"/>
<dbReference type="EMBL" id="AODQ01000005">
    <property type="protein sequence ID" value="EMR04454.1"/>
    <property type="molecule type" value="Genomic_DNA"/>
</dbReference>
<evidence type="ECO:0000313" key="1">
    <source>
        <dbReference type="EMBL" id="EMR04454.1"/>
    </source>
</evidence>
<evidence type="ECO:0000313" key="2">
    <source>
        <dbReference type="Proteomes" id="UP000011910"/>
    </source>
</evidence>
<dbReference type="RefSeq" id="WP_009193761.1">
    <property type="nucleotide sequence ID" value="NZ_AODQ01000005.1"/>
</dbReference>
<evidence type="ECO:0008006" key="3">
    <source>
        <dbReference type="Google" id="ProtNLM"/>
    </source>
</evidence>
<organism evidence="1 2">
    <name type="scientific">Cesiribacter andamanensis AMV16</name>
    <dbReference type="NCBI Taxonomy" id="1279009"/>
    <lineage>
        <taxon>Bacteria</taxon>
        <taxon>Pseudomonadati</taxon>
        <taxon>Bacteroidota</taxon>
        <taxon>Cytophagia</taxon>
        <taxon>Cytophagales</taxon>
        <taxon>Cesiribacteraceae</taxon>
        <taxon>Cesiribacter</taxon>
    </lineage>
</organism>
<dbReference type="InterPro" id="IPR008912">
    <property type="entry name" value="Uncharacterised_CoxE"/>
</dbReference>
<dbReference type="Proteomes" id="UP000011910">
    <property type="component" value="Unassembled WGS sequence"/>
</dbReference>
<protein>
    <recommendedName>
        <fullName evidence="3">VWA domain containing CoxE-like protein</fullName>
    </recommendedName>
</protein>